<accession>A0A0V0HK85</accession>
<dbReference type="AlphaFoldDB" id="A0A0V0HK85"/>
<name>A0A0V0HK85_SOLCH</name>
<protein>
    <submittedName>
        <fullName evidence="1">Putative ovule protein</fullName>
    </submittedName>
</protein>
<reference evidence="1" key="1">
    <citation type="submission" date="2015-12" db="EMBL/GenBank/DDBJ databases">
        <title>Gene expression during late stages of embryo sac development: a critical building block for successful pollen-pistil interactions.</title>
        <authorList>
            <person name="Liu Y."/>
            <person name="Joly V."/>
            <person name="Sabar M."/>
            <person name="Matton D.P."/>
        </authorList>
    </citation>
    <scope>NUCLEOTIDE SEQUENCE</scope>
</reference>
<evidence type="ECO:0000313" key="1">
    <source>
        <dbReference type="EMBL" id="JAP20531.1"/>
    </source>
</evidence>
<organism evidence="1">
    <name type="scientific">Solanum chacoense</name>
    <name type="common">Chaco potato</name>
    <dbReference type="NCBI Taxonomy" id="4108"/>
    <lineage>
        <taxon>Eukaryota</taxon>
        <taxon>Viridiplantae</taxon>
        <taxon>Streptophyta</taxon>
        <taxon>Embryophyta</taxon>
        <taxon>Tracheophyta</taxon>
        <taxon>Spermatophyta</taxon>
        <taxon>Magnoliopsida</taxon>
        <taxon>eudicotyledons</taxon>
        <taxon>Gunneridae</taxon>
        <taxon>Pentapetalae</taxon>
        <taxon>asterids</taxon>
        <taxon>lamiids</taxon>
        <taxon>Solanales</taxon>
        <taxon>Solanaceae</taxon>
        <taxon>Solanoideae</taxon>
        <taxon>Solaneae</taxon>
        <taxon>Solanum</taxon>
    </lineage>
</organism>
<proteinExistence type="predicted"/>
<sequence>MQTLFCTCYLFYIFILLMPSISLPQKKMSLFMYGRLYDFSLEVSKGWEPRICELTVESGFLLLLFMLRPA</sequence>
<dbReference type="EMBL" id="GEDG01018742">
    <property type="protein sequence ID" value="JAP20531.1"/>
    <property type="molecule type" value="Transcribed_RNA"/>
</dbReference>